<keyword evidence="3" id="KW-1185">Reference proteome</keyword>
<reference evidence="2 3" key="1">
    <citation type="submission" date="2019-06" db="EMBL/GenBank/DDBJ databases">
        <title>A chromosomal-level reference genome of Carpinus fangiana (Coryloideae, Betulaceae).</title>
        <authorList>
            <person name="Yang X."/>
            <person name="Wang Z."/>
            <person name="Zhang L."/>
            <person name="Hao G."/>
            <person name="Liu J."/>
            <person name="Yang Y."/>
        </authorList>
    </citation>
    <scope>NUCLEOTIDE SEQUENCE [LARGE SCALE GENOMIC DNA]</scope>
    <source>
        <strain evidence="2">Cfa_2016G</strain>
        <tissue evidence="2">Leaf</tissue>
    </source>
</reference>
<dbReference type="InterPro" id="IPR010326">
    <property type="entry name" value="EXOC3/Sec6"/>
</dbReference>
<evidence type="ECO:0000313" key="2">
    <source>
        <dbReference type="EMBL" id="KAB8346246.1"/>
    </source>
</evidence>
<accession>A0A5N6KUT0</accession>
<proteinExistence type="predicted"/>
<dbReference type="Gene3D" id="1.10.357.50">
    <property type="match status" value="1"/>
</dbReference>
<dbReference type="InterPro" id="IPR050896">
    <property type="entry name" value="Mito_lipid_metab_GTPase"/>
</dbReference>
<feature type="region of interest" description="Disordered" evidence="1">
    <location>
        <begin position="35"/>
        <end position="54"/>
    </location>
</feature>
<dbReference type="GO" id="GO:0000145">
    <property type="term" value="C:exocyst"/>
    <property type="evidence" value="ECO:0007669"/>
    <property type="project" value="InterPro"/>
</dbReference>
<feature type="region of interest" description="Disordered" evidence="1">
    <location>
        <begin position="597"/>
        <end position="645"/>
    </location>
</feature>
<gene>
    <name evidence="2" type="ORF">FH972_023291</name>
</gene>
<dbReference type="Pfam" id="PF06046">
    <property type="entry name" value="Sec6"/>
    <property type="match status" value="1"/>
</dbReference>
<organism evidence="2 3">
    <name type="scientific">Carpinus fangiana</name>
    <dbReference type="NCBI Taxonomy" id="176857"/>
    <lineage>
        <taxon>Eukaryota</taxon>
        <taxon>Viridiplantae</taxon>
        <taxon>Streptophyta</taxon>
        <taxon>Embryophyta</taxon>
        <taxon>Tracheophyta</taxon>
        <taxon>Spermatophyta</taxon>
        <taxon>Magnoliopsida</taxon>
        <taxon>eudicotyledons</taxon>
        <taxon>Gunneridae</taxon>
        <taxon>Pentapetalae</taxon>
        <taxon>rosids</taxon>
        <taxon>fabids</taxon>
        <taxon>Fagales</taxon>
        <taxon>Betulaceae</taxon>
        <taxon>Carpinus</taxon>
    </lineage>
</organism>
<dbReference type="SUPFAM" id="SSF52540">
    <property type="entry name" value="P-loop containing nucleoside triphosphate hydrolases"/>
    <property type="match status" value="1"/>
</dbReference>
<comment type="caution">
    <text evidence="2">The sequence shown here is derived from an EMBL/GenBank/DDBJ whole genome shotgun (WGS) entry which is preliminary data.</text>
</comment>
<evidence type="ECO:0008006" key="4">
    <source>
        <dbReference type="Google" id="ProtNLM"/>
    </source>
</evidence>
<dbReference type="Gene3D" id="3.40.50.300">
    <property type="entry name" value="P-loop containing nucleotide triphosphate hydrolases"/>
    <property type="match status" value="1"/>
</dbReference>
<sequence length="1283" mass="143806">MSRHGLNTMLAVTRRAPPRLHLSRRWLPVCRAPSKQPFRHASTSNSQSHPSRLHLQNDDAAGLRIDTREPIGQLARGHNDEAPSKSTPSLAHLGACAGCGALAQDVEPDDPGYFNVKRRAVANFIRSGATTEPVLPSEEDEMYQQALMQATPQLLESIGSSKDAISTGAPNGDQHMPLCDRCHELLHHHKGAPIHHPSLESIEDTIAESPYKHNHVYHVLDAADFPMSLVPNIQRVLDISPQRSKNRRAKHTGWRHGRKMEMSFIITRSDLLAPKKHQVDTLMPYLINVLRDALGRSGRNVRLGNVRCVSAKRGWWTREVKADIWQRGGAGWMVGKVNVGKSNLFEVVFPKGRAEDINFDALRSAARRVDHNSLEQGPGVSDLVVEDSDNETFMLPPARKEVPFPVMPTVSSLPGTTASPIRIPFGDGKGELIDLPGLARGDLETLVRPEHRQDLVMRSRVSPEQYTIKCGQSLLIGGLVRITPVNEDLIVMAYPFVPIKVHLTSTEKAQNMASGEKAPVSSIIAEDGVMSSLQSAGRFPLKWDVTKARTGPLTSRSAVDLKVDRLPFRVLSTDILVESLGWVELVTQVRRSAYHGVQAHEESDSVEDESETPSSEGSYPEVEIFSPNGSFVTTHSPETRPGSAQPWEVRCAASCHEATSLGTSTRHNPQALPPRHSSAEASDMNDGDSTTLRLAELLRQPDDLDKIPALKSDFTRKKAAVDAQLKIGLKEQLQLTQAGMTSIKDGQAIANQIRDEMMKIDKLCAEAQTLIRDFPEINAVAQAHRNFAQVEAMKSNIESFDVKLKHVLSLIDDDDQDLETQPNLIQIHYGITQLRNIRDDAMDQIKKTNDHSLSATLEDHFKGLDDAIDDFDDHVGAACINLIPLVQGGNDSLVVRLAIVIEEEEKFDNRIKELQDAQREFKDLASRFQSLATGPNELRGYKDKFLEAIKLAAQGKIDESNQTFMEDPDKLEKSVRWYFNDLNTVKMGMVKLMPKKWKIFRTYVKIYHELMYDWLSSRATDKDCNPTHMLAIIHWKDKYYNKMARLGVATKDILDPTLPGGEDSDLVREYRQLIVDKVEEWMNQINKTDREAFVSRDELAHEDDEHGHRRTKTLADMWRMLREQLVVSSTSDLQDVTEGVVDAMYRALKTRTDMWSGLINAELERYARPSLDYDGIEGLQDWLVALANDQIASIVDDSENGGQPGYLRAWQLDYESVVSRDYVDGTGAEKFETMRESMTDLGVLCISVFSRLMFAVDFRTIMTEFFTPVWVPADVLGRKAKLD</sequence>
<feature type="compositionally biased region" description="Polar residues" evidence="1">
    <location>
        <begin position="627"/>
        <end position="636"/>
    </location>
</feature>
<dbReference type="OrthoDB" id="190098at2759"/>
<dbReference type="GO" id="GO:0005739">
    <property type="term" value="C:mitochondrion"/>
    <property type="evidence" value="ECO:0007669"/>
    <property type="project" value="TreeGrafter"/>
</dbReference>
<protein>
    <recommendedName>
        <fullName evidence="4">Exocyst complex component Sec6</fullName>
    </recommendedName>
</protein>
<dbReference type="InterPro" id="IPR027417">
    <property type="entry name" value="P-loop_NTPase"/>
</dbReference>
<dbReference type="EMBL" id="VIBQ01000013">
    <property type="protein sequence ID" value="KAB8346246.1"/>
    <property type="molecule type" value="Genomic_DNA"/>
</dbReference>
<feature type="compositionally biased region" description="Polar residues" evidence="1">
    <location>
        <begin position="41"/>
        <end position="50"/>
    </location>
</feature>
<dbReference type="Proteomes" id="UP000327013">
    <property type="component" value="Unassembled WGS sequence"/>
</dbReference>
<dbReference type="GO" id="GO:0006887">
    <property type="term" value="P:exocytosis"/>
    <property type="evidence" value="ECO:0007669"/>
    <property type="project" value="InterPro"/>
</dbReference>
<feature type="region of interest" description="Disordered" evidence="1">
    <location>
        <begin position="660"/>
        <end position="688"/>
    </location>
</feature>
<evidence type="ECO:0000256" key="1">
    <source>
        <dbReference type="SAM" id="MobiDB-lite"/>
    </source>
</evidence>
<evidence type="ECO:0000313" key="3">
    <source>
        <dbReference type="Proteomes" id="UP000327013"/>
    </source>
</evidence>
<dbReference type="PANTHER" id="PTHR46434:SF1">
    <property type="entry name" value="GENETIC INTERACTOR OF PROHIBITINS 3, MITOCHONDRIAL"/>
    <property type="match status" value="1"/>
</dbReference>
<name>A0A5N6KUT0_9ROSI</name>
<dbReference type="PANTHER" id="PTHR46434">
    <property type="entry name" value="GENETIC INTERACTOR OF PROHIBITINS 3, MITOCHONDRIAL"/>
    <property type="match status" value="1"/>
</dbReference>